<keyword evidence="3" id="KW-0520">NAD</keyword>
<evidence type="ECO:0000256" key="3">
    <source>
        <dbReference type="ARBA" id="ARBA00023027"/>
    </source>
</evidence>
<protein>
    <submittedName>
        <fullName evidence="4">NAD(P)-dependent glycerol-1-phosphate dehydrogenase</fullName>
    </submittedName>
</protein>
<dbReference type="InterPro" id="IPR016205">
    <property type="entry name" value="Glycerol_DH"/>
</dbReference>
<dbReference type="GO" id="GO:0016614">
    <property type="term" value="F:oxidoreductase activity, acting on CH-OH group of donors"/>
    <property type="evidence" value="ECO:0007669"/>
    <property type="project" value="InterPro"/>
</dbReference>
<dbReference type="PANTHER" id="PTHR43616">
    <property type="entry name" value="GLYCEROL DEHYDROGENASE"/>
    <property type="match status" value="1"/>
</dbReference>
<organism evidence="4">
    <name type="scientific">mine drainage metagenome</name>
    <dbReference type="NCBI Taxonomy" id="410659"/>
    <lineage>
        <taxon>unclassified sequences</taxon>
        <taxon>metagenomes</taxon>
        <taxon>ecological metagenomes</taxon>
    </lineage>
</organism>
<accession>T1DD59</accession>
<dbReference type="AlphaFoldDB" id="T1DD59"/>
<dbReference type="GO" id="GO:0046872">
    <property type="term" value="F:metal ion binding"/>
    <property type="evidence" value="ECO:0007669"/>
    <property type="project" value="UniProtKB-KW"/>
</dbReference>
<sequence length="176" mass="19280">MKPQLLDWKLANRIKGEEFSSSASAIAEYAAKELIEKAHLIMPGVEESVWLVVKQILASGTSMAIAASSRPASGSEHLIAHNLENLCQGKAIHGEQCAIGSVISMFLHGGDWRSMVSTYSKFGLSVRARDYGIRDDIMIEALRTAHRIRKERYTILGEVDLSREAAQNALSITGIL</sequence>
<proteinExistence type="predicted"/>
<name>T1DD59_9ZZZZ</name>
<reference evidence="4" key="1">
    <citation type="submission" date="2013-08" db="EMBL/GenBank/DDBJ databases">
        <authorList>
            <person name="Mendez C."/>
            <person name="Richter M."/>
            <person name="Ferrer M."/>
            <person name="Sanchez J."/>
        </authorList>
    </citation>
    <scope>NUCLEOTIDE SEQUENCE</scope>
</reference>
<comment type="caution">
    <text evidence="4">The sequence shown here is derived from an EMBL/GenBank/DDBJ whole genome shotgun (WGS) entry which is preliminary data.</text>
</comment>
<dbReference type="SUPFAM" id="SSF56796">
    <property type="entry name" value="Dehydroquinate synthase-like"/>
    <property type="match status" value="1"/>
</dbReference>
<dbReference type="PANTHER" id="PTHR43616:SF5">
    <property type="entry name" value="GLYCEROL DEHYDROGENASE 1"/>
    <property type="match status" value="1"/>
</dbReference>
<evidence type="ECO:0000256" key="1">
    <source>
        <dbReference type="ARBA" id="ARBA00022723"/>
    </source>
</evidence>
<evidence type="ECO:0000313" key="4">
    <source>
        <dbReference type="EMBL" id="EQD79384.1"/>
    </source>
</evidence>
<keyword evidence="1" id="KW-0479">Metal-binding</keyword>
<gene>
    <name evidence="4" type="ORF">B1A_01760</name>
</gene>
<reference evidence="4" key="2">
    <citation type="journal article" date="2014" name="ISME J.">
        <title>Microbial stratification in low pH oxic and suboxic macroscopic growths along an acid mine drainage.</title>
        <authorList>
            <person name="Mendez-Garcia C."/>
            <person name="Mesa V."/>
            <person name="Sprenger R.R."/>
            <person name="Richter M."/>
            <person name="Diez M.S."/>
            <person name="Solano J."/>
            <person name="Bargiela R."/>
            <person name="Golyshina O.V."/>
            <person name="Manteca A."/>
            <person name="Ramos J.L."/>
            <person name="Gallego J.R."/>
            <person name="Llorente I."/>
            <person name="Martins Dos Santos V.A."/>
            <person name="Jensen O.N."/>
            <person name="Pelaez A.I."/>
            <person name="Sanchez J."/>
            <person name="Ferrer M."/>
        </authorList>
    </citation>
    <scope>NUCLEOTIDE SEQUENCE</scope>
</reference>
<dbReference type="EMBL" id="AUZX01001328">
    <property type="protein sequence ID" value="EQD79384.1"/>
    <property type="molecule type" value="Genomic_DNA"/>
</dbReference>
<evidence type="ECO:0000256" key="2">
    <source>
        <dbReference type="ARBA" id="ARBA00023002"/>
    </source>
</evidence>
<dbReference type="Gene3D" id="1.20.1090.10">
    <property type="entry name" value="Dehydroquinate synthase-like - alpha domain"/>
    <property type="match status" value="1"/>
</dbReference>
<keyword evidence="2" id="KW-0560">Oxidoreductase</keyword>